<evidence type="ECO:0000313" key="2">
    <source>
        <dbReference type="Proteomes" id="UP001596282"/>
    </source>
</evidence>
<comment type="caution">
    <text evidence="1">The sequence shown here is derived from an EMBL/GenBank/DDBJ whole genome shotgun (WGS) entry which is preliminary data.</text>
</comment>
<reference evidence="2" key="1">
    <citation type="journal article" date="2019" name="Int. J. Syst. Evol. Microbiol.">
        <title>The Global Catalogue of Microorganisms (GCM) 10K type strain sequencing project: providing services to taxonomists for standard genome sequencing and annotation.</title>
        <authorList>
            <consortium name="The Broad Institute Genomics Platform"/>
            <consortium name="The Broad Institute Genome Sequencing Center for Infectious Disease"/>
            <person name="Wu L."/>
            <person name="Ma J."/>
        </authorList>
    </citation>
    <scope>NUCLEOTIDE SEQUENCE [LARGE SCALE GENOMIC DNA]</scope>
    <source>
        <strain evidence="2">CCM 8933</strain>
    </source>
</reference>
<gene>
    <name evidence="1" type="ORF">ACFP5Y_00580</name>
</gene>
<keyword evidence="2" id="KW-1185">Reference proteome</keyword>
<evidence type="ECO:0000313" key="1">
    <source>
        <dbReference type="EMBL" id="MFC6179751.1"/>
    </source>
</evidence>
<sequence length="72" mass="8438">MENVGSTTYWYKTKKIAKHPSITYHFSKFNGYYYDHYTPAYLQANADPQKLYTTPAGAIAKKRTVNHLQQYL</sequence>
<dbReference type="Proteomes" id="UP001596282">
    <property type="component" value="Unassembled WGS sequence"/>
</dbReference>
<name>A0ABW1RW64_9LACO</name>
<proteinExistence type="predicted"/>
<dbReference type="RefSeq" id="WP_137628309.1">
    <property type="nucleotide sequence ID" value="NZ_BJDJ01000007.1"/>
</dbReference>
<accession>A0ABW1RW64</accession>
<dbReference type="EMBL" id="JBHSSC010000004">
    <property type="protein sequence ID" value="MFC6179751.1"/>
    <property type="molecule type" value="Genomic_DNA"/>
</dbReference>
<protein>
    <submittedName>
        <fullName evidence="1">Uncharacterized protein</fullName>
    </submittedName>
</protein>
<organism evidence="1 2">
    <name type="scientific">Lactiplantibacillus daowaiensis</name>
    <dbReference type="NCBI Taxonomy" id="2559918"/>
    <lineage>
        <taxon>Bacteria</taxon>
        <taxon>Bacillati</taxon>
        <taxon>Bacillota</taxon>
        <taxon>Bacilli</taxon>
        <taxon>Lactobacillales</taxon>
        <taxon>Lactobacillaceae</taxon>
        <taxon>Lactiplantibacillus</taxon>
    </lineage>
</organism>